<dbReference type="OrthoDB" id="5007899at2"/>
<organism evidence="2 3">
    <name type="scientific">Cryobacterium frigoriphilum</name>
    <dbReference type="NCBI Taxonomy" id="1259150"/>
    <lineage>
        <taxon>Bacteria</taxon>
        <taxon>Bacillati</taxon>
        <taxon>Actinomycetota</taxon>
        <taxon>Actinomycetes</taxon>
        <taxon>Micrococcales</taxon>
        <taxon>Microbacteriaceae</taxon>
        <taxon>Cryobacterium</taxon>
    </lineage>
</organism>
<dbReference type="EMBL" id="SOHE01000007">
    <property type="protein sequence ID" value="TFD55442.1"/>
    <property type="molecule type" value="Genomic_DNA"/>
</dbReference>
<dbReference type="Pfam" id="PF07963">
    <property type="entry name" value="N_methyl"/>
    <property type="match status" value="1"/>
</dbReference>
<dbReference type="PROSITE" id="PS00409">
    <property type="entry name" value="PROKAR_NTER_METHYL"/>
    <property type="match status" value="1"/>
</dbReference>
<dbReference type="AlphaFoldDB" id="A0A4R9ABK0"/>
<sequence length="170" mass="17001">MTAALARKRANLGTKDKGFTLIELLVVVLILGVLAAVAIPIFLNQQEGAKENAVKTAITNAKAAVAAELTTGTKLENIVLSSLSGYTASDEITVTYSATTDDIMTATGVGSAGTAGANGFLIIGTWDETNGSGTATAPSTTADHAFTITESGTAIDWVTGVGVAVAPAAG</sequence>
<dbReference type="InterPro" id="IPR012902">
    <property type="entry name" value="N_methyl_site"/>
</dbReference>
<dbReference type="Gene3D" id="3.30.700.10">
    <property type="entry name" value="Glycoprotein, Type 4 Pilin"/>
    <property type="match status" value="1"/>
</dbReference>
<keyword evidence="1" id="KW-1133">Transmembrane helix</keyword>
<evidence type="ECO:0000313" key="2">
    <source>
        <dbReference type="EMBL" id="TFD55442.1"/>
    </source>
</evidence>
<dbReference type="NCBIfam" id="TIGR02532">
    <property type="entry name" value="IV_pilin_GFxxxE"/>
    <property type="match status" value="1"/>
</dbReference>
<gene>
    <name evidence="2" type="ORF">E3T55_01140</name>
</gene>
<keyword evidence="1" id="KW-0472">Membrane</keyword>
<accession>A0A4R9ABK0</accession>
<protein>
    <submittedName>
        <fullName evidence="2">Prepilin-type N-terminal cleavage/methylation domain-containing protein</fullName>
    </submittedName>
</protein>
<dbReference type="SUPFAM" id="SSF54523">
    <property type="entry name" value="Pili subunits"/>
    <property type="match status" value="1"/>
</dbReference>
<evidence type="ECO:0000313" key="3">
    <source>
        <dbReference type="Proteomes" id="UP000297447"/>
    </source>
</evidence>
<keyword evidence="1" id="KW-0812">Transmembrane</keyword>
<comment type="caution">
    <text evidence="2">The sequence shown here is derived from an EMBL/GenBank/DDBJ whole genome shotgun (WGS) entry which is preliminary data.</text>
</comment>
<keyword evidence="3" id="KW-1185">Reference proteome</keyword>
<dbReference type="InterPro" id="IPR045584">
    <property type="entry name" value="Pilin-like"/>
</dbReference>
<dbReference type="Proteomes" id="UP000297447">
    <property type="component" value="Unassembled WGS sequence"/>
</dbReference>
<dbReference type="RefSeq" id="WP_134517749.1">
    <property type="nucleotide sequence ID" value="NZ_SOHE01000007.1"/>
</dbReference>
<proteinExistence type="predicted"/>
<feature type="transmembrane region" description="Helical" evidence="1">
    <location>
        <begin position="21"/>
        <end position="43"/>
    </location>
</feature>
<name>A0A4R9ABK0_9MICO</name>
<evidence type="ECO:0000256" key="1">
    <source>
        <dbReference type="SAM" id="Phobius"/>
    </source>
</evidence>
<reference evidence="2 3" key="1">
    <citation type="submission" date="2019-03" db="EMBL/GenBank/DDBJ databases">
        <title>Genomics of glacier-inhabiting Cryobacterium strains.</title>
        <authorList>
            <person name="Liu Q."/>
            <person name="Xin Y.-H."/>
        </authorList>
    </citation>
    <scope>NUCLEOTIDE SEQUENCE [LARGE SCALE GENOMIC DNA]</scope>
    <source>
        <strain evidence="2 3">Hh14</strain>
    </source>
</reference>